<dbReference type="AlphaFoldDB" id="A0A8S1K6J3"/>
<accession>A0A8S1K6J3</accession>
<dbReference type="FunFam" id="1.10.510.10:FF:000604">
    <property type="entry name" value="AGC protein kinase"/>
    <property type="match status" value="1"/>
</dbReference>
<protein>
    <recommendedName>
        <fullName evidence="2">non-specific serine/threonine protein kinase</fullName>
        <ecNumber evidence="2">2.7.11.1</ecNumber>
    </recommendedName>
</protein>
<reference evidence="11" key="1">
    <citation type="submission" date="2021-01" db="EMBL/GenBank/DDBJ databases">
        <authorList>
            <consortium name="Genoscope - CEA"/>
            <person name="William W."/>
        </authorList>
    </citation>
    <scope>NUCLEOTIDE SEQUENCE</scope>
</reference>
<comment type="catalytic activity">
    <reaction evidence="9">
        <text>L-seryl-[protein] + ATP = O-phospho-L-seryl-[protein] + ADP + H(+)</text>
        <dbReference type="Rhea" id="RHEA:17989"/>
        <dbReference type="Rhea" id="RHEA-COMP:9863"/>
        <dbReference type="Rhea" id="RHEA-COMP:11604"/>
        <dbReference type="ChEBI" id="CHEBI:15378"/>
        <dbReference type="ChEBI" id="CHEBI:29999"/>
        <dbReference type="ChEBI" id="CHEBI:30616"/>
        <dbReference type="ChEBI" id="CHEBI:83421"/>
        <dbReference type="ChEBI" id="CHEBI:456216"/>
        <dbReference type="EC" id="2.7.11.1"/>
    </reaction>
</comment>
<evidence type="ECO:0000256" key="7">
    <source>
        <dbReference type="ARBA" id="ARBA00022840"/>
    </source>
</evidence>
<dbReference type="PANTHER" id="PTHR24356:SF1">
    <property type="entry name" value="SERINE_THREONINE-PROTEIN KINASE GREATWALL"/>
    <property type="match status" value="1"/>
</dbReference>
<dbReference type="GO" id="GO:0035556">
    <property type="term" value="P:intracellular signal transduction"/>
    <property type="evidence" value="ECO:0007669"/>
    <property type="project" value="TreeGrafter"/>
</dbReference>
<dbReference type="PANTHER" id="PTHR24356">
    <property type="entry name" value="SERINE/THREONINE-PROTEIN KINASE"/>
    <property type="match status" value="1"/>
</dbReference>
<dbReference type="PROSITE" id="PS50011">
    <property type="entry name" value="PROTEIN_KINASE_DOM"/>
    <property type="match status" value="1"/>
</dbReference>
<evidence type="ECO:0000313" key="12">
    <source>
        <dbReference type="Proteomes" id="UP000692954"/>
    </source>
</evidence>
<evidence type="ECO:0000256" key="3">
    <source>
        <dbReference type="ARBA" id="ARBA00022527"/>
    </source>
</evidence>
<dbReference type="InterPro" id="IPR000719">
    <property type="entry name" value="Prot_kinase_dom"/>
</dbReference>
<keyword evidence="5" id="KW-0547">Nucleotide-binding</keyword>
<gene>
    <name evidence="11" type="ORF">PSON_ATCC_30995.1.T0040123</name>
</gene>
<dbReference type="InterPro" id="IPR008271">
    <property type="entry name" value="Ser/Thr_kinase_AS"/>
</dbReference>
<comment type="caution">
    <text evidence="11">The sequence shown here is derived from an EMBL/GenBank/DDBJ whole genome shotgun (WGS) entry which is preliminary data.</text>
</comment>
<dbReference type="GO" id="GO:0004674">
    <property type="term" value="F:protein serine/threonine kinase activity"/>
    <property type="evidence" value="ECO:0007669"/>
    <property type="project" value="UniProtKB-KW"/>
</dbReference>
<keyword evidence="3" id="KW-0723">Serine/threonine-protein kinase</keyword>
<evidence type="ECO:0000256" key="9">
    <source>
        <dbReference type="ARBA" id="ARBA00048679"/>
    </source>
</evidence>
<evidence type="ECO:0000313" key="11">
    <source>
        <dbReference type="EMBL" id="CAD8049435.1"/>
    </source>
</evidence>
<evidence type="ECO:0000256" key="5">
    <source>
        <dbReference type="ARBA" id="ARBA00022741"/>
    </source>
</evidence>
<keyword evidence="7" id="KW-0067">ATP-binding</keyword>
<organism evidence="11 12">
    <name type="scientific">Paramecium sonneborni</name>
    <dbReference type="NCBI Taxonomy" id="65129"/>
    <lineage>
        <taxon>Eukaryota</taxon>
        <taxon>Sar</taxon>
        <taxon>Alveolata</taxon>
        <taxon>Ciliophora</taxon>
        <taxon>Intramacronucleata</taxon>
        <taxon>Oligohymenophorea</taxon>
        <taxon>Peniculida</taxon>
        <taxon>Parameciidae</taxon>
        <taxon>Paramecium</taxon>
    </lineage>
</organism>
<evidence type="ECO:0000256" key="6">
    <source>
        <dbReference type="ARBA" id="ARBA00022777"/>
    </source>
</evidence>
<keyword evidence="6" id="KW-0418">Kinase</keyword>
<name>A0A8S1K6J3_9CILI</name>
<dbReference type="InterPro" id="IPR050236">
    <property type="entry name" value="Ser_Thr_kinase_AGC"/>
</dbReference>
<comment type="catalytic activity">
    <reaction evidence="8">
        <text>L-threonyl-[protein] + ATP = O-phospho-L-threonyl-[protein] + ADP + H(+)</text>
        <dbReference type="Rhea" id="RHEA:46608"/>
        <dbReference type="Rhea" id="RHEA-COMP:11060"/>
        <dbReference type="Rhea" id="RHEA-COMP:11605"/>
        <dbReference type="ChEBI" id="CHEBI:15378"/>
        <dbReference type="ChEBI" id="CHEBI:30013"/>
        <dbReference type="ChEBI" id="CHEBI:30616"/>
        <dbReference type="ChEBI" id="CHEBI:61977"/>
        <dbReference type="ChEBI" id="CHEBI:456216"/>
        <dbReference type="EC" id="2.7.11.1"/>
    </reaction>
</comment>
<dbReference type="OrthoDB" id="2914378at2759"/>
<evidence type="ECO:0000259" key="10">
    <source>
        <dbReference type="PROSITE" id="PS50011"/>
    </source>
</evidence>
<dbReference type="Pfam" id="PF00069">
    <property type="entry name" value="Pkinase"/>
    <property type="match status" value="1"/>
</dbReference>
<dbReference type="EMBL" id="CAJJDN010000004">
    <property type="protein sequence ID" value="CAD8049435.1"/>
    <property type="molecule type" value="Genomic_DNA"/>
</dbReference>
<proteinExistence type="inferred from homology"/>
<keyword evidence="12" id="KW-1185">Reference proteome</keyword>
<comment type="similarity">
    <text evidence="1">Belongs to the protein kinase superfamily. AGC Ser/Thr protein kinase family.</text>
</comment>
<dbReference type="EC" id="2.7.11.1" evidence="2"/>
<dbReference type="GO" id="GO:0005524">
    <property type="term" value="F:ATP binding"/>
    <property type="evidence" value="ECO:0007669"/>
    <property type="project" value="UniProtKB-KW"/>
</dbReference>
<dbReference type="PROSITE" id="PS00108">
    <property type="entry name" value="PROTEIN_KINASE_ST"/>
    <property type="match status" value="1"/>
</dbReference>
<sequence>MVGGDFSHILKMYTALDEEYVKHYIAKVVLTLEYLRSKKILHRDLKPDNILLDKYGNAKLADFGLSEVGFNNSINQNQDDKILNRIILLLQYLKNTIPEFADSNDPKFNTVFDLKLPQAQQVIKTSILNHGNYYKSIKIKIYRKHFNRNTQFQLNI</sequence>
<evidence type="ECO:0000256" key="8">
    <source>
        <dbReference type="ARBA" id="ARBA00047899"/>
    </source>
</evidence>
<dbReference type="Proteomes" id="UP000692954">
    <property type="component" value="Unassembled WGS sequence"/>
</dbReference>
<evidence type="ECO:0000256" key="1">
    <source>
        <dbReference type="ARBA" id="ARBA00009903"/>
    </source>
</evidence>
<feature type="domain" description="Protein kinase" evidence="10">
    <location>
        <begin position="1"/>
        <end position="156"/>
    </location>
</feature>
<evidence type="ECO:0000256" key="2">
    <source>
        <dbReference type="ARBA" id="ARBA00012513"/>
    </source>
</evidence>
<evidence type="ECO:0000256" key="4">
    <source>
        <dbReference type="ARBA" id="ARBA00022679"/>
    </source>
</evidence>
<keyword evidence="4" id="KW-0808">Transferase</keyword>